<evidence type="ECO:0000256" key="1">
    <source>
        <dbReference type="SAM" id="SignalP"/>
    </source>
</evidence>
<accession>A0A1M6RBT1</accession>
<sequence length="158" mass="17975">MKTKLLFRLFLVMLLSAGTLAFSQKVVKMDEITVDGLKKMMDDAGITVVSTGTDYVKIKNTFTWLIYNDKSKGYLTFTVTYKSKEGTSYSKASELTNKLNREVAMSRFDYDDSSKTFAVTYYFMCEGGFVFSNLVKAINLFRDTITLALQKDTEMLIL</sequence>
<dbReference type="STRING" id="216903.SAMN05444371_1792"/>
<keyword evidence="3" id="KW-1185">Reference proteome</keyword>
<gene>
    <name evidence="2" type="ORF">SAMN05444371_1792</name>
</gene>
<reference evidence="3" key="1">
    <citation type="submission" date="2016-11" db="EMBL/GenBank/DDBJ databases">
        <authorList>
            <person name="Varghese N."/>
            <person name="Submissions S."/>
        </authorList>
    </citation>
    <scope>NUCLEOTIDE SEQUENCE [LARGE SCALE GENOMIC DNA]</scope>
    <source>
        <strain evidence="3">DSM 18016</strain>
    </source>
</reference>
<proteinExistence type="predicted"/>
<dbReference type="OrthoDB" id="1357937at2"/>
<organism evidence="2 3">
    <name type="scientific">Epilithonimonas mollis</name>
    <dbReference type="NCBI Taxonomy" id="216903"/>
    <lineage>
        <taxon>Bacteria</taxon>
        <taxon>Pseudomonadati</taxon>
        <taxon>Bacteroidota</taxon>
        <taxon>Flavobacteriia</taxon>
        <taxon>Flavobacteriales</taxon>
        <taxon>Weeksellaceae</taxon>
        <taxon>Chryseobacterium group</taxon>
        <taxon>Epilithonimonas</taxon>
    </lineage>
</organism>
<feature type="signal peptide" evidence="1">
    <location>
        <begin position="1"/>
        <end position="21"/>
    </location>
</feature>
<name>A0A1M6RBT1_9FLAO</name>
<keyword evidence="1" id="KW-0732">Signal</keyword>
<dbReference type="Proteomes" id="UP000184498">
    <property type="component" value="Unassembled WGS sequence"/>
</dbReference>
<evidence type="ECO:0000313" key="2">
    <source>
        <dbReference type="EMBL" id="SHK29886.1"/>
    </source>
</evidence>
<evidence type="ECO:0008006" key="4">
    <source>
        <dbReference type="Google" id="ProtNLM"/>
    </source>
</evidence>
<dbReference type="EMBL" id="FRAM01000002">
    <property type="protein sequence ID" value="SHK29886.1"/>
    <property type="molecule type" value="Genomic_DNA"/>
</dbReference>
<dbReference type="AlphaFoldDB" id="A0A1M6RBT1"/>
<evidence type="ECO:0000313" key="3">
    <source>
        <dbReference type="Proteomes" id="UP000184498"/>
    </source>
</evidence>
<dbReference type="RefSeq" id="WP_072997463.1">
    <property type="nucleotide sequence ID" value="NZ_FRAM01000002.1"/>
</dbReference>
<protein>
    <recommendedName>
        <fullName evidence="4">YbjN domain-containing protein</fullName>
    </recommendedName>
</protein>
<feature type="chain" id="PRO_5012183967" description="YbjN domain-containing protein" evidence="1">
    <location>
        <begin position="22"/>
        <end position="158"/>
    </location>
</feature>